<dbReference type="CDD" id="cd02000">
    <property type="entry name" value="TPP_E1_PDC_ADC_BCADC"/>
    <property type="match status" value="1"/>
</dbReference>
<dbReference type="InterPro" id="IPR009014">
    <property type="entry name" value="Transketo_C/PFOR_II"/>
</dbReference>
<evidence type="ECO:0000259" key="5">
    <source>
        <dbReference type="SMART" id="SM00861"/>
    </source>
</evidence>
<proteinExistence type="predicted"/>
<dbReference type="EMBL" id="JACHEK010000013">
    <property type="protein sequence ID" value="MBB6147264.1"/>
    <property type="molecule type" value="Genomic_DNA"/>
</dbReference>
<keyword evidence="4" id="KW-0786">Thiamine pyrophosphate</keyword>
<dbReference type="PANTHER" id="PTHR11516:SF2">
    <property type="entry name" value="PYRUVATE DEHYDROGENASE ALPHA SUBUNIT"/>
    <property type="match status" value="1"/>
</dbReference>
<dbReference type="PANTHER" id="PTHR11516">
    <property type="entry name" value="PYRUVATE DEHYDROGENASE E1 COMPONENT, ALPHA SUBUNIT BACTERIAL AND ORGANELLAR"/>
    <property type="match status" value="1"/>
</dbReference>
<reference evidence="6 7" key="1">
    <citation type="submission" date="2020-08" db="EMBL/GenBank/DDBJ databases">
        <title>Genomic Encyclopedia of Type Strains, Phase IV (KMG-IV): sequencing the most valuable type-strain genomes for metagenomic binning, comparative biology and taxonomic classification.</title>
        <authorList>
            <person name="Goeker M."/>
        </authorList>
    </citation>
    <scope>NUCLEOTIDE SEQUENCE [LARGE SCALE GENOMIC DNA]</scope>
    <source>
        <strain evidence="6 7">DSM 103733</strain>
    </source>
</reference>
<dbReference type="SMART" id="SM00861">
    <property type="entry name" value="Transket_pyr"/>
    <property type="match status" value="1"/>
</dbReference>
<dbReference type="Gene3D" id="3.40.50.970">
    <property type="match status" value="2"/>
</dbReference>
<dbReference type="SUPFAM" id="SSF52922">
    <property type="entry name" value="TK C-terminal domain-like"/>
    <property type="match status" value="1"/>
</dbReference>
<dbReference type="Gene3D" id="3.40.50.920">
    <property type="match status" value="1"/>
</dbReference>
<dbReference type="EC" id="1.2.4.4" evidence="6"/>
<dbReference type="InterPro" id="IPR005475">
    <property type="entry name" value="Transketolase-like_Pyr-bd"/>
</dbReference>
<comment type="cofactor">
    <cofactor evidence="1">
        <name>thiamine diphosphate</name>
        <dbReference type="ChEBI" id="CHEBI:58937"/>
    </cofactor>
</comment>
<sequence length="635" mass="70211">MEKALGIRMFEQRLLKLFSEGRLFGTVHTCIGQEWTGVALAEHLTPGDVIFSNHRCHGHYLARTGNYEGLFAEIMGREAGICRGRGGSQHICDGNVFSNGIQGGIVPVASGIAYAKRLRGTGDIAVVFVGDGTLGEGALYETLNIASAWGIPVMVVLENNLYAQSTSQKQTLSGDIEARAQAFGIRTLRADTWDPLQLIETMGQAVDYVRSETRPLFLRVDTYRLMAHSKSDDDREKAEVESYWERDLVHRAAKDFPEIMGPIEARLLATLDAAVERAETSPLSNTLEQVHEEPVASWTETIFLGGERMVNRIYAGLRAALERDERVVMLGEDIEGPYGGAFKATKDLSLLFPGRVRNTPISELAITGITNGLALAGMKPVLEVMFGDFIMLASDQILNHAAKFEYMYGGQVKTPLVLRTPMGGMRGYGPTHSQSLEKHLLGIPGTRVLALHQRFDPATVYERLLSDEVEQKPTLVIENKVLYGEKASPDAVEGYKWFHSGHSFPLSYMRSESKPDATVVCYGGMLPSVEQAVDRLFTEHDLVIEVVCVMQLYPLQKAAMLPLLQHSGRALLVEEGHGFCGFTAELMASFAELDRGLKMRRLYSHPQHIPSAKPLELAVLPNVERVIKEVLELVR</sequence>
<dbReference type="AlphaFoldDB" id="A0A841KAD2"/>
<comment type="caution">
    <text evidence="6">The sequence shown here is derived from an EMBL/GenBank/DDBJ whole genome shotgun (WGS) entry which is preliminary data.</text>
</comment>
<dbReference type="Pfam" id="PF02779">
    <property type="entry name" value="Transket_pyr"/>
    <property type="match status" value="1"/>
</dbReference>
<evidence type="ECO:0000256" key="4">
    <source>
        <dbReference type="ARBA" id="ARBA00023052"/>
    </source>
</evidence>
<dbReference type="GO" id="GO:0006086">
    <property type="term" value="P:pyruvate decarboxylation to acetyl-CoA"/>
    <property type="evidence" value="ECO:0007669"/>
    <property type="project" value="TreeGrafter"/>
</dbReference>
<dbReference type="RefSeq" id="WP_184085292.1">
    <property type="nucleotide sequence ID" value="NZ_JACHEK010000013.1"/>
</dbReference>
<evidence type="ECO:0000313" key="7">
    <source>
        <dbReference type="Proteomes" id="UP000538666"/>
    </source>
</evidence>
<comment type="function">
    <text evidence="2">E1 component of the 2-oxoglutarate dehydrogenase (OGDH) complex which catalyzes the decarboxylation of 2-oxoglutarate, the first step in the conversion of 2-oxoglutarate to succinyl-CoA and CO(2).</text>
</comment>
<name>A0A841KAD2_9BACT</name>
<accession>A0A841KAD2</accession>
<dbReference type="Pfam" id="PF02780">
    <property type="entry name" value="Transketolase_C"/>
    <property type="match status" value="1"/>
</dbReference>
<dbReference type="InterPro" id="IPR029061">
    <property type="entry name" value="THDP-binding"/>
</dbReference>
<dbReference type="Pfam" id="PF00676">
    <property type="entry name" value="E1_dh"/>
    <property type="match status" value="1"/>
</dbReference>
<dbReference type="GO" id="GO:0003863">
    <property type="term" value="F:branched-chain 2-oxo acid dehydrogenase activity"/>
    <property type="evidence" value="ECO:0007669"/>
    <property type="project" value="UniProtKB-EC"/>
</dbReference>
<keyword evidence="7" id="KW-1185">Reference proteome</keyword>
<evidence type="ECO:0000313" key="6">
    <source>
        <dbReference type="EMBL" id="MBB6147264.1"/>
    </source>
</evidence>
<keyword evidence="3 6" id="KW-0560">Oxidoreductase</keyword>
<evidence type="ECO:0000256" key="3">
    <source>
        <dbReference type="ARBA" id="ARBA00023002"/>
    </source>
</evidence>
<organism evidence="6 7">
    <name type="scientific">Silvibacterium bohemicum</name>
    <dbReference type="NCBI Taxonomy" id="1577686"/>
    <lineage>
        <taxon>Bacteria</taxon>
        <taxon>Pseudomonadati</taxon>
        <taxon>Acidobacteriota</taxon>
        <taxon>Terriglobia</taxon>
        <taxon>Terriglobales</taxon>
        <taxon>Acidobacteriaceae</taxon>
        <taxon>Silvibacterium</taxon>
    </lineage>
</organism>
<dbReference type="InterPro" id="IPR001017">
    <property type="entry name" value="DH_E1"/>
</dbReference>
<evidence type="ECO:0000256" key="1">
    <source>
        <dbReference type="ARBA" id="ARBA00001964"/>
    </source>
</evidence>
<feature type="domain" description="Transketolase-like pyrimidine-binding" evidence="5">
    <location>
        <begin position="307"/>
        <end position="485"/>
    </location>
</feature>
<dbReference type="Proteomes" id="UP000538666">
    <property type="component" value="Unassembled WGS sequence"/>
</dbReference>
<evidence type="ECO:0000256" key="2">
    <source>
        <dbReference type="ARBA" id="ARBA00003906"/>
    </source>
</evidence>
<gene>
    <name evidence="6" type="ORF">HNQ77_005258</name>
</gene>
<dbReference type="SUPFAM" id="SSF52518">
    <property type="entry name" value="Thiamin diphosphate-binding fold (THDP-binding)"/>
    <property type="match status" value="2"/>
</dbReference>
<protein>
    <submittedName>
        <fullName evidence="6">2-oxoisovalerate dehydrogenase E1 component</fullName>
        <ecNumber evidence="6">1.2.4.4</ecNumber>
    </submittedName>
</protein>
<dbReference type="InterPro" id="IPR050642">
    <property type="entry name" value="PDH_E1_Alpha_Subunit"/>
</dbReference>
<dbReference type="InterPro" id="IPR033248">
    <property type="entry name" value="Transketolase_C"/>
</dbReference>